<dbReference type="AlphaFoldDB" id="A0A8H6ZLH1"/>
<keyword evidence="3" id="KW-1185">Reference proteome</keyword>
<evidence type="ECO:0000313" key="3">
    <source>
        <dbReference type="Proteomes" id="UP000623687"/>
    </source>
</evidence>
<feature type="compositionally biased region" description="Polar residues" evidence="1">
    <location>
        <begin position="379"/>
        <end position="392"/>
    </location>
</feature>
<feature type="compositionally biased region" description="Low complexity" evidence="1">
    <location>
        <begin position="421"/>
        <end position="430"/>
    </location>
</feature>
<feature type="compositionally biased region" description="Basic and acidic residues" evidence="1">
    <location>
        <begin position="394"/>
        <end position="409"/>
    </location>
</feature>
<dbReference type="GeneID" id="59371704"/>
<dbReference type="VEuPathDB" id="FungiDB:PC9H_001863"/>
<reference evidence="2" key="1">
    <citation type="submission" date="2019-07" db="EMBL/GenBank/DDBJ databases">
        <authorList>
            <person name="Palmer J.M."/>
        </authorList>
    </citation>
    <scope>NUCLEOTIDE SEQUENCE</scope>
    <source>
        <strain evidence="2">PC9</strain>
    </source>
</reference>
<accession>A0A8H6ZLH1</accession>
<dbReference type="RefSeq" id="XP_036626130.1">
    <property type="nucleotide sequence ID" value="XM_036771509.1"/>
</dbReference>
<proteinExistence type="predicted"/>
<organism evidence="2 3">
    <name type="scientific">Pleurotus ostreatus</name>
    <name type="common">Oyster mushroom</name>
    <name type="synonym">White-rot fungus</name>
    <dbReference type="NCBI Taxonomy" id="5322"/>
    <lineage>
        <taxon>Eukaryota</taxon>
        <taxon>Fungi</taxon>
        <taxon>Dikarya</taxon>
        <taxon>Basidiomycota</taxon>
        <taxon>Agaricomycotina</taxon>
        <taxon>Agaricomycetes</taxon>
        <taxon>Agaricomycetidae</taxon>
        <taxon>Agaricales</taxon>
        <taxon>Pleurotineae</taxon>
        <taxon>Pleurotaceae</taxon>
        <taxon>Pleurotus</taxon>
    </lineage>
</organism>
<feature type="compositionally biased region" description="Basic and acidic residues" evidence="1">
    <location>
        <begin position="323"/>
        <end position="332"/>
    </location>
</feature>
<protein>
    <submittedName>
        <fullName evidence="2">Uncharacterized protein</fullName>
    </submittedName>
</protein>
<feature type="compositionally biased region" description="Basic and acidic residues" evidence="1">
    <location>
        <begin position="340"/>
        <end position="349"/>
    </location>
</feature>
<evidence type="ECO:0000256" key="1">
    <source>
        <dbReference type="SAM" id="MobiDB-lite"/>
    </source>
</evidence>
<evidence type="ECO:0000313" key="2">
    <source>
        <dbReference type="EMBL" id="KAF7419276.1"/>
    </source>
</evidence>
<feature type="region of interest" description="Disordered" evidence="1">
    <location>
        <begin position="157"/>
        <end position="260"/>
    </location>
</feature>
<gene>
    <name evidence="2" type="ORF">PC9H_001863</name>
</gene>
<feature type="compositionally biased region" description="Polar residues" evidence="1">
    <location>
        <begin position="202"/>
        <end position="225"/>
    </location>
</feature>
<feature type="region of interest" description="Disordered" evidence="1">
    <location>
        <begin position="297"/>
        <end position="449"/>
    </location>
</feature>
<dbReference type="OrthoDB" id="3003433at2759"/>
<comment type="caution">
    <text evidence="2">The sequence shown here is derived from an EMBL/GenBank/DDBJ whole genome shotgun (WGS) entry which is preliminary data.</text>
</comment>
<sequence length="931" mass="103967">MADQGNQETPKTVRGVEFVSKDLIDPNSNLPQKVIVEFPKHGQSVKIQRMFDNESMDEEHGRMRLRKNGKIVLYNDSASFTSIQRGKWIKKLSTGEHHQVRHGDSIIFGSTEYEAKVHEPPLENSPFFANVVLTKGSKPVRVEMRVILEEYPAPIPLSTASSEPLAPQQPAVHQRGLRRNKSDPNLANTLEREKGNRKRLSAQPTLDKNSNAQQETPSQSRSISPFPSRVVKQDVDKAPQIAVTPPKLAIPKQDNNKPEATHRLVGTGIHREPHSPSHARVAKQEIDKSLATQVKVIVSPPRLAVPRPGHRNNKSTSDLPGTSKDKRHDGQRPIEPLSHLLDDQPETRSRSTSPAQVVKPGIDQSSTVPISVAVAPSELSPQVRRNNKSTSDLPDDKARRVQGVDDRPPSGHPNSRSQKHPPSSSRSPTPAAKGDVGQRKRTQLNRELTIPARPGLELGDGVDVLTGDRMIGKSINQYYHDNLYTLRSEYGANVGAKINLPCPVDIGADIRTLFLKESHKGASIFFVQYQAEGTFPMERLKNPTIKAKLRNKSPESFRNMHGDYFVDGIISGYRHRIIVACSAKDVDNKKETEHEAKLSVADFFQLGGKSIKKAQTSENYSILDARMELYGYPVTATSLTAGSLDEARNILKALRPPTGSPISVVLRHYSLLDYPQLPMEVNIDPSVFKHLQEMREIHARLQTLLVHPALSKTLEEDQVARAARRFEEQRPTLARDSPEVLEQQATILDELEDAEMEANNRVRRWSLIGKTREMSRDIRISGSDNQSYIWECGLLGVPVIGEFGNLKRVELKSGEVVWEIEWTTPKISGRRHWSLRSSALFKHLRLSSESGGGRRGFVAKTDTPTFDQCIVGTEFIVLGWSLTCNCTSKTPPQVTAKLPDQCILKDEFEVCIDASISAEWRCRVTFIRGPE</sequence>
<dbReference type="EMBL" id="JACETU010000010">
    <property type="protein sequence ID" value="KAF7419276.1"/>
    <property type="molecule type" value="Genomic_DNA"/>
</dbReference>
<name>A0A8H6ZLH1_PLEOS</name>
<dbReference type="Proteomes" id="UP000623687">
    <property type="component" value="Unassembled WGS sequence"/>
</dbReference>